<dbReference type="EMBL" id="QGNW01001420">
    <property type="protein sequence ID" value="RVW42013.1"/>
    <property type="molecule type" value="Genomic_DNA"/>
</dbReference>
<dbReference type="Proteomes" id="UP000288805">
    <property type="component" value="Unassembled WGS sequence"/>
</dbReference>
<dbReference type="AlphaFoldDB" id="A0A438E2U1"/>
<accession>A0A438E2U1</accession>
<protein>
    <submittedName>
        <fullName evidence="1">Uncharacterized protein</fullName>
    </submittedName>
</protein>
<sequence>MSGMHSVPTRQTTPPILQPICLWPKLSNILHTNELARPFKVFDLLLDKNKIGSNFMEDGVNMTANSLYPGMIVTKLFRHSNIVTGSCNHMLCGIASTGEGGERPIFF</sequence>
<evidence type="ECO:0000313" key="2">
    <source>
        <dbReference type="Proteomes" id="UP000288805"/>
    </source>
</evidence>
<reference evidence="1 2" key="1">
    <citation type="journal article" date="2018" name="PLoS Genet.">
        <title>Population sequencing reveals clonal diversity and ancestral inbreeding in the grapevine cultivar Chardonnay.</title>
        <authorList>
            <person name="Roach M.J."/>
            <person name="Johnson D.L."/>
            <person name="Bohlmann J."/>
            <person name="van Vuuren H.J."/>
            <person name="Jones S.J."/>
            <person name="Pretorius I.S."/>
            <person name="Schmidt S.A."/>
            <person name="Borneman A.R."/>
        </authorList>
    </citation>
    <scope>NUCLEOTIDE SEQUENCE [LARGE SCALE GENOMIC DNA]</scope>
    <source>
        <strain evidence="2">cv. Chardonnay</strain>
        <tissue evidence="1">Leaf</tissue>
    </source>
</reference>
<comment type="caution">
    <text evidence="1">The sequence shown here is derived from an EMBL/GenBank/DDBJ whole genome shotgun (WGS) entry which is preliminary data.</text>
</comment>
<gene>
    <name evidence="1" type="ORF">CK203_092891</name>
</gene>
<evidence type="ECO:0000313" key="1">
    <source>
        <dbReference type="EMBL" id="RVW42013.1"/>
    </source>
</evidence>
<organism evidence="1 2">
    <name type="scientific">Vitis vinifera</name>
    <name type="common">Grape</name>
    <dbReference type="NCBI Taxonomy" id="29760"/>
    <lineage>
        <taxon>Eukaryota</taxon>
        <taxon>Viridiplantae</taxon>
        <taxon>Streptophyta</taxon>
        <taxon>Embryophyta</taxon>
        <taxon>Tracheophyta</taxon>
        <taxon>Spermatophyta</taxon>
        <taxon>Magnoliopsida</taxon>
        <taxon>eudicotyledons</taxon>
        <taxon>Gunneridae</taxon>
        <taxon>Pentapetalae</taxon>
        <taxon>rosids</taxon>
        <taxon>Vitales</taxon>
        <taxon>Vitaceae</taxon>
        <taxon>Viteae</taxon>
        <taxon>Vitis</taxon>
    </lineage>
</organism>
<name>A0A438E2U1_VITVI</name>
<proteinExistence type="predicted"/>